<dbReference type="RefSeq" id="WP_257467685.1">
    <property type="nucleotide sequence ID" value="NZ_CP026095.1"/>
</dbReference>
<protein>
    <submittedName>
        <fullName evidence="1">Uncharacterized protein</fullName>
    </submittedName>
</protein>
<reference evidence="1 2" key="1">
    <citation type="submission" date="2018-01" db="EMBL/GenBank/DDBJ databases">
        <title>Bacillus asahii Genome sequencing and assembly.</title>
        <authorList>
            <person name="Jiang H."/>
            <person name="Feng Y."/>
            <person name="Zhao F."/>
            <person name="Lin X."/>
        </authorList>
    </citation>
    <scope>NUCLEOTIDE SEQUENCE [LARGE SCALE GENOMIC DNA]</scope>
    <source>
        <strain evidence="1 2">OM18</strain>
    </source>
</reference>
<gene>
    <name evidence="1" type="ORF">BAOM_2409</name>
</gene>
<dbReference type="KEGG" id="pasa:BAOM_2409"/>
<accession>A0A3Q9RJF3</accession>
<dbReference type="Proteomes" id="UP000283095">
    <property type="component" value="Chromosome"/>
</dbReference>
<evidence type="ECO:0000313" key="1">
    <source>
        <dbReference type="EMBL" id="AZV43018.1"/>
    </source>
</evidence>
<dbReference type="EMBL" id="CP026095">
    <property type="protein sequence ID" value="AZV43018.1"/>
    <property type="molecule type" value="Genomic_DNA"/>
</dbReference>
<name>A0A3Q9RJF3_9BACI</name>
<dbReference type="AlphaFoldDB" id="A0A3Q9RJF3"/>
<organism evidence="1 2">
    <name type="scientific">Peribacillus asahii</name>
    <dbReference type="NCBI Taxonomy" id="228899"/>
    <lineage>
        <taxon>Bacteria</taxon>
        <taxon>Bacillati</taxon>
        <taxon>Bacillota</taxon>
        <taxon>Bacilli</taxon>
        <taxon>Bacillales</taxon>
        <taxon>Bacillaceae</taxon>
        <taxon>Peribacillus</taxon>
    </lineage>
</organism>
<evidence type="ECO:0000313" key="2">
    <source>
        <dbReference type="Proteomes" id="UP000283095"/>
    </source>
</evidence>
<sequence>MEVAPIDEFKPEDWVEPKKFKQIAIDRAESIDFTYKQFGGDSVE</sequence>
<proteinExistence type="predicted"/>